<dbReference type="Pfam" id="PF07690">
    <property type="entry name" value="MFS_1"/>
    <property type="match status" value="1"/>
</dbReference>
<evidence type="ECO:0000256" key="1">
    <source>
        <dbReference type="ARBA" id="ARBA00004651"/>
    </source>
</evidence>
<dbReference type="Gene3D" id="1.20.1250.20">
    <property type="entry name" value="MFS general substrate transporter like domains"/>
    <property type="match status" value="1"/>
</dbReference>
<dbReference type="InterPro" id="IPR022324">
    <property type="entry name" value="Bacilysin_exporter_BacE_put"/>
</dbReference>
<keyword evidence="8" id="KW-1185">Reference proteome</keyword>
<evidence type="ECO:0000313" key="8">
    <source>
        <dbReference type="Proteomes" id="UP001216579"/>
    </source>
</evidence>
<keyword evidence="5 6" id="KW-0472">Membrane</keyword>
<dbReference type="SUPFAM" id="SSF103473">
    <property type="entry name" value="MFS general substrate transporter"/>
    <property type="match status" value="1"/>
</dbReference>
<accession>A0ABT5ZP58</accession>
<dbReference type="Proteomes" id="UP001216579">
    <property type="component" value="Unassembled WGS sequence"/>
</dbReference>
<dbReference type="RefSeq" id="WP_276094772.1">
    <property type="nucleotide sequence ID" value="NZ_JARJBC010000013.1"/>
</dbReference>
<evidence type="ECO:0000313" key="7">
    <source>
        <dbReference type="EMBL" id="MDF3291592.1"/>
    </source>
</evidence>
<evidence type="ECO:0000256" key="3">
    <source>
        <dbReference type="ARBA" id="ARBA00022692"/>
    </source>
</evidence>
<keyword evidence="3 6" id="KW-0812">Transmembrane</keyword>
<keyword evidence="4 6" id="KW-1133">Transmembrane helix</keyword>
<dbReference type="PANTHER" id="PTHR23513:SF11">
    <property type="entry name" value="STAPHYLOFERRIN A TRANSPORTER"/>
    <property type="match status" value="1"/>
</dbReference>
<feature type="transmembrane region" description="Helical" evidence="6">
    <location>
        <begin position="247"/>
        <end position="266"/>
    </location>
</feature>
<comment type="caution">
    <text evidence="7">The sequence shown here is derived from an EMBL/GenBank/DDBJ whole genome shotgun (WGS) entry which is preliminary data.</text>
</comment>
<sequence length="415" mass="42824">MGYLRLLRKRSILVLWSARCLSALGDRLYGVAVMWSVWASTGSVSVTGLVAVVESVPYLVLGAMGRRLVARVSSFRALSYVDAARAAVAGALPFAWKPDHAGMAVLLLAALLLGLLGALFDPNLDALLPGLVEPAQVQQITGLFDLTTRVAHMTGHACAGLLLLFLSKVQLFALDGVAFLVSSAALARLATPSALRTGTAPHAVRAWPLLRSHPLVGLAIGLLGLVPLCTAATTVALPALLAVRHHAGAGAYGMVTAAIGIGALIGNPLASNRRPSRWFLVCCVAWALDGLATACMGFADDLSSLALLSLTTGMAIPVGTVTLRARLGAFLPGERLRLMAVEHTVTRTGYVIALILLPLLADASPRASFVVVGASVTALTATGAALRSRLIRPVGYGTVPAPGGSPEAAVTGKHV</sequence>
<dbReference type="InterPro" id="IPR011701">
    <property type="entry name" value="MFS"/>
</dbReference>
<gene>
    <name evidence="7" type="ORF">P3G67_20640</name>
</gene>
<dbReference type="PANTHER" id="PTHR23513">
    <property type="entry name" value="INTEGRAL MEMBRANE EFFLUX PROTEIN-RELATED"/>
    <property type="match status" value="1"/>
</dbReference>
<feature type="transmembrane region" description="Helical" evidence="6">
    <location>
        <begin position="35"/>
        <end position="61"/>
    </location>
</feature>
<keyword evidence="2" id="KW-1003">Cell membrane</keyword>
<feature type="transmembrane region" description="Helical" evidence="6">
    <location>
        <begin position="305"/>
        <end position="323"/>
    </location>
</feature>
<reference evidence="7 8" key="1">
    <citation type="submission" date="2023-03" db="EMBL/GenBank/DDBJ databases">
        <title>Draft genome sequence of Streptomyces sp. RB6PN23 isolated from peat swamp forest in Thailand.</title>
        <authorList>
            <person name="Klaysubun C."/>
            <person name="Duangmal K."/>
        </authorList>
    </citation>
    <scope>NUCLEOTIDE SEQUENCE [LARGE SCALE GENOMIC DNA]</scope>
    <source>
        <strain evidence="7 8">RB6PN23</strain>
    </source>
</reference>
<name>A0ABT5ZP58_9ACTN</name>
<proteinExistence type="predicted"/>
<protein>
    <submittedName>
        <fullName evidence="7">MFS transporter</fullName>
    </submittedName>
</protein>
<dbReference type="InterPro" id="IPR036259">
    <property type="entry name" value="MFS_trans_sf"/>
</dbReference>
<comment type="subcellular location">
    <subcellularLocation>
        <location evidence="1">Cell membrane</location>
        <topology evidence="1">Multi-pass membrane protein</topology>
    </subcellularLocation>
</comment>
<feature type="transmembrane region" description="Helical" evidence="6">
    <location>
        <begin position="215"/>
        <end position="241"/>
    </location>
</feature>
<dbReference type="PRINTS" id="PR01988">
    <property type="entry name" value="EXPORTERBACE"/>
</dbReference>
<organism evidence="7 8">
    <name type="scientific">Streptomyces silvisoli</name>
    <dbReference type="NCBI Taxonomy" id="3034235"/>
    <lineage>
        <taxon>Bacteria</taxon>
        <taxon>Bacillati</taxon>
        <taxon>Actinomycetota</taxon>
        <taxon>Actinomycetes</taxon>
        <taxon>Kitasatosporales</taxon>
        <taxon>Streptomycetaceae</taxon>
        <taxon>Streptomyces</taxon>
    </lineage>
</organism>
<feature type="transmembrane region" description="Helical" evidence="6">
    <location>
        <begin position="278"/>
        <end position="299"/>
    </location>
</feature>
<evidence type="ECO:0000256" key="4">
    <source>
        <dbReference type="ARBA" id="ARBA00022989"/>
    </source>
</evidence>
<evidence type="ECO:0000256" key="5">
    <source>
        <dbReference type="ARBA" id="ARBA00023136"/>
    </source>
</evidence>
<dbReference type="EMBL" id="JARJBC010000013">
    <property type="protein sequence ID" value="MDF3291592.1"/>
    <property type="molecule type" value="Genomic_DNA"/>
</dbReference>
<evidence type="ECO:0000256" key="2">
    <source>
        <dbReference type="ARBA" id="ARBA00022475"/>
    </source>
</evidence>
<evidence type="ECO:0000256" key="6">
    <source>
        <dbReference type="SAM" id="Phobius"/>
    </source>
</evidence>
<feature type="transmembrane region" description="Helical" evidence="6">
    <location>
        <begin position="101"/>
        <end position="120"/>
    </location>
</feature>